<evidence type="ECO:0000313" key="3">
    <source>
        <dbReference type="Proteomes" id="UP000037043"/>
    </source>
</evidence>
<feature type="compositionally biased region" description="Basic and acidic residues" evidence="1">
    <location>
        <begin position="1"/>
        <end position="10"/>
    </location>
</feature>
<evidence type="ECO:0000313" key="2">
    <source>
        <dbReference type="EMBL" id="KOA19651.1"/>
    </source>
</evidence>
<comment type="caution">
    <text evidence="2">The sequence shown here is derived from an EMBL/GenBank/DDBJ whole genome shotgun (WGS) entry which is preliminary data.</text>
</comment>
<dbReference type="EMBL" id="LHUR01000022">
    <property type="protein sequence ID" value="KOA19651.1"/>
    <property type="molecule type" value="Genomic_DNA"/>
</dbReference>
<dbReference type="Proteomes" id="UP000037043">
    <property type="component" value="Unassembled WGS sequence"/>
</dbReference>
<proteinExistence type="predicted"/>
<feature type="region of interest" description="Disordered" evidence="1">
    <location>
        <begin position="1"/>
        <end position="27"/>
    </location>
</feature>
<organism evidence="2 3">
    <name type="scientific">Clostridium homopropionicum DSM 5847</name>
    <dbReference type="NCBI Taxonomy" id="1121318"/>
    <lineage>
        <taxon>Bacteria</taxon>
        <taxon>Bacillati</taxon>
        <taxon>Bacillota</taxon>
        <taxon>Clostridia</taxon>
        <taxon>Eubacteriales</taxon>
        <taxon>Clostridiaceae</taxon>
        <taxon>Clostridium</taxon>
    </lineage>
</organism>
<protein>
    <submittedName>
        <fullName evidence="2">Uncharacterized protein</fullName>
    </submittedName>
</protein>
<keyword evidence="3" id="KW-1185">Reference proteome</keyword>
<gene>
    <name evidence="2" type="ORF">CLHOM_17400</name>
</gene>
<dbReference type="PATRIC" id="fig|1121318.3.peg.1754"/>
<reference evidence="3" key="1">
    <citation type="submission" date="2015-08" db="EMBL/GenBank/DDBJ databases">
        <title>Genome sequence of the strict anaerobe Clostridium homopropionicum LuHBu1 (DSM 5847T).</title>
        <authorList>
            <person name="Poehlein A."/>
            <person name="Beck M."/>
            <person name="Schiel-Bengelsdorf B."/>
            <person name="Bengelsdorf F.R."/>
            <person name="Daniel R."/>
            <person name="Duerre P."/>
        </authorList>
    </citation>
    <scope>NUCLEOTIDE SEQUENCE [LARGE SCALE GENOMIC DNA]</scope>
    <source>
        <strain evidence="3">DSM 5847</strain>
    </source>
</reference>
<dbReference type="RefSeq" id="WP_175478641.1">
    <property type="nucleotide sequence ID" value="NZ_LHUR01000022.1"/>
</dbReference>
<accession>A0A0L6Z9K3</accession>
<dbReference type="AlphaFoldDB" id="A0A0L6Z9K3"/>
<sequence>MTDKHIEGELARNYNKKGYKSTENQFSKNSIVQTIESPAINESGLEAKRKYKTE</sequence>
<name>A0A0L6Z9K3_9CLOT</name>
<evidence type="ECO:0000256" key="1">
    <source>
        <dbReference type="SAM" id="MobiDB-lite"/>
    </source>
</evidence>